<keyword evidence="2" id="KW-1185">Reference proteome</keyword>
<reference evidence="1" key="1">
    <citation type="submission" date="2018-11" db="EMBL/GenBank/DDBJ databases">
        <title>The sequence and de novo assembly of Larimichthys crocea genome using PacBio and Hi-C technologies.</title>
        <authorList>
            <person name="Xu P."/>
            <person name="Chen B."/>
            <person name="Zhou Z."/>
            <person name="Ke Q."/>
            <person name="Wu Y."/>
            <person name="Bai H."/>
            <person name="Pu F."/>
        </authorList>
    </citation>
    <scope>NUCLEOTIDE SEQUENCE</scope>
    <source>
        <tissue evidence="1">Muscle</tissue>
    </source>
</reference>
<evidence type="ECO:0000313" key="2">
    <source>
        <dbReference type="Proteomes" id="UP000793456"/>
    </source>
</evidence>
<dbReference type="Proteomes" id="UP000793456">
    <property type="component" value="Chromosome V"/>
</dbReference>
<name>A0ACD3RIW4_LARCR</name>
<sequence>MTPLTETDLVSTIGESVALGAAGVIFWGDASYASSNTSCSTLNKYLQGPLGRYLLNVSTAAEQCSQLVCKSHGRCLRKTPDSDVYLHLSPVVHSITGQGGKLKVTGVPGKAELAFFRTHFQCQCYSGYRGEACAQKEKGQNRASSVLGTWPSLPFTPTRTPHLCYTEETEKSKLFVASASPERTV</sequence>
<comment type="caution">
    <text evidence="1">The sequence shown here is derived from an EMBL/GenBank/DDBJ whole genome shotgun (WGS) entry which is preliminary data.</text>
</comment>
<accession>A0ACD3RIW4</accession>
<organism evidence="1 2">
    <name type="scientific">Larimichthys crocea</name>
    <name type="common">Large yellow croaker</name>
    <name type="synonym">Pseudosciaena crocea</name>
    <dbReference type="NCBI Taxonomy" id="215358"/>
    <lineage>
        <taxon>Eukaryota</taxon>
        <taxon>Metazoa</taxon>
        <taxon>Chordata</taxon>
        <taxon>Craniata</taxon>
        <taxon>Vertebrata</taxon>
        <taxon>Euteleostomi</taxon>
        <taxon>Actinopterygii</taxon>
        <taxon>Neopterygii</taxon>
        <taxon>Teleostei</taxon>
        <taxon>Neoteleostei</taxon>
        <taxon>Acanthomorphata</taxon>
        <taxon>Eupercaria</taxon>
        <taxon>Sciaenidae</taxon>
        <taxon>Larimichthys</taxon>
    </lineage>
</organism>
<dbReference type="EMBL" id="CM011678">
    <property type="protein sequence ID" value="TMS19292.1"/>
    <property type="molecule type" value="Genomic_DNA"/>
</dbReference>
<proteinExistence type="predicted"/>
<evidence type="ECO:0000313" key="1">
    <source>
        <dbReference type="EMBL" id="TMS19292.1"/>
    </source>
</evidence>
<protein>
    <submittedName>
        <fullName evidence="1">Uncharacterized protein</fullName>
    </submittedName>
</protein>
<gene>
    <name evidence="1" type="ORF">E3U43_003613</name>
</gene>